<gene>
    <name evidence="3" type="primary">LOC107220339</name>
</gene>
<dbReference type="KEGG" id="nlo:107220339"/>
<dbReference type="OrthoDB" id="7686235at2759"/>
<dbReference type="Proteomes" id="UP000829291">
    <property type="component" value="Chromosome 6"/>
</dbReference>
<reference evidence="3" key="1">
    <citation type="submission" date="2025-08" db="UniProtKB">
        <authorList>
            <consortium name="RefSeq"/>
        </authorList>
    </citation>
    <scope>IDENTIFICATION</scope>
    <source>
        <tissue evidence="3">Thorax and Abdomen</tissue>
    </source>
</reference>
<organism evidence="3">
    <name type="scientific">Neodiprion lecontei</name>
    <name type="common">Redheaded pine sawfly</name>
    <dbReference type="NCBI Taxonomy" id="441921"/>
    <lineage>
        <taxon>Eukaryota</taxon>
        <taxon>Metazoa</taxon>
        <taxon>Ecdysozoa</taxon>
        <taxon>Arthropoda</taxon>
        <taxon>Hexapoda</taxon>
        <taxon>Insecta</taxon>
        <taxon>Pterygota</taxon>
        <taxon>Neoptera</taxon>
        <taxon>Endopterygota</taxon>
        <taxon>Hymenoptera</taxon>
        <taxon>Tenthredinoidea</taxon>
        <taxon>Diprionidae</taxon>
        <taxon>Diprioninae</taxon>
        <taxon>Neodiprion</taxon>
    </lineage>
</organism>
<keyword evidence="2" id="KW-1185">Reference proteome</keyword>
<feature type="region of interest" description="Disordered" evidence="1">
    <location>
        <begin position="174"/>
        <end position="209"/>
    </location>
</feature>
<evidence type="ECO:0000256" key="1">
    <source>
        <dbReference type="SAM" id="MobiDB-lite"/>
    </source>
</evidence>
<dbReference type="InParanoid" id="A0A6J0BIS0"/>
<evidence type="ECO:0000313" key="3">
    <source>
        <dbReference type="RefSeq" id="XP_015514401.1"/>
    </source>
</evidence>
<dbReference type="AlphaFoldDB" id="A0A6J0BIS0"/>
<feature type="compositionally biased region" description="Basic and acidic residues" evidence="1">
    <location>
        <begin position="336"/>
        <end position="347"/>
    </location>
</feature>
<protein>
    <submittedName>
        <fullName evidence="3">Uncharacterized protein LOC107220339 isoform X1</fullName>
    </submittedName>
</protein>
<proteinExistence type="predicted"/>
<feature type="compositionally biased region" description="Basic and acidic residues" evidence="1">
    <location>
        <begin position="200"/>
        <end position="209"/>
    </location>
</feature>
<dbReference type="RefSeq" id="XP_015514401.1">
    <property type="nucleotide sequence ID" value="XM_015658915.2"/>
</dbReference>
<sequence length="402" mass="45066">MEKVFQLMMPVLTSPSMTITPSCRNEIRSPSLDFLPSNAPSFRQRKRLFEPIIKSIEKLFELDIEEVDEIGEANRDVTNSQIDRKGSLIYVSPAIRRRELFINSDSPPAFSETDSSMLEGLENLKSCARNQRTIHSSPKLVNSHFEDSGFMNCSIEMVPWVQRSISDLDCSQKTLTGEQDSENNPDSDDRVSFDSYLQGGEDHSRSFGVKEIEMQPPKNGNVGIKPCAKNLDNRISDKLSNDKLEAERNALDPNRGVEKCSGHNQSLTNIEVECEDDATAKKSTNTRSRNETLSGFVHKCSLICANHSSFPSKENCLIFDGLSSAGKRKQVRKRPTGSDKGRHDKMQGENSTISECLEASTLSVQAEDYHLIHKLESISLQDITNVKSSKTEKKIPKLIVFE</sequence>
<accession>A0A6J0BIS0</accession>
<name>A0A6J0BIS0_NEOLC</name>
<evidence type="ECO:0000313" key="2">
    <source>
        <dbReference type="Proteomes" id="UP000829291"/>
    </source>
</evidence>
<feature type="region of interest" description="Disordered" evidence="1">
    <location>
        <begin position="328"/>
        <end position="350"/>
    </location>
</feature>